<dbReference type="InterPro" id="IPR055412">
    <property type="entry name" value="UVB_sens_C"/>
</dbReference>
<dbReference type="GO" id="GO:0016020">
    <property type="term" value="C:membrane"/>
    <property type="evidence" value="ECO:0007669"/>
    <property type="project" value="UniProtKB-SubCell"/>
</dbReference>
<feature type="domain" description="Protein root UVB sensitive/RUS" evidence="6">
    <location>
        <begin position="69"/>
        <end position="302"/>
    </location>
</feature>
<dbReference type="Proteomes" id="UP000314985">
    <property type="component" value="Chromosome 3"/>
</dbReference>
<organism evidence="8 9">
    <name type="scientific">Sus scrofa</name>
    <name type="common">Pig</name>
    <dbReference type="NCBI Taxonomy" id="9823"/>
    <lineage>
        <taxon>Eukaryota</taxon>
        <taxon>Metazoa</taxon>
        <taxon>Chordata</taxon>
        <taxon>Craniata</taxon>
        <taxon>Vertebrata</taxon>
        <taxon>Euteleostomi</taxon>
        <taxon>Mammalia</taxon>
        <taxon>Eutheria</taxon>
        <taxon>Laurasiatheria</taxon>
        <taxon>Artiodactyla</taxon>
        <taxon>Suina</taxon>
        <taxon>Suidae</taxon>
        <taxon>Sus</taxon>
    </lineage>
</organism>
<dbReference type="Pfam" id="PF24160">
    <property type="entry name" value="UVB_sens_C"/>
    <property type="match status" value="1"/>
</dbReference>
<gene>
    <name evidence="8" type="primary">RUSF1</name>
</gene>
<protein>
    <recommendedName>
        <fullName evidence="10">RUS family member 1</fullName>
    </recommendedName>
</protein>
<proteinExistence type="inferred from homology"/>
<evidence type="ECO:0000256" key="1">
    <source>
        <dbReference type="ARBA" id="ARBA00004370"/>
    </source>
</evidence>
<evidence type="ECO:0000259" key="7">
    <source>
        <dbReference type="Pfam" id="PF24160"/>
    </source>
</evidence>
<comment type="similarity">
    <text evidence="2">Belongs to the RUS1 family.</text>
</comment>
<reference evidence="8 9" key="1">
    <citation type="submission" date="2017-08" db="EMBL/GenBank/DDBJ databases">
        <title>USMARCv1.0.</title>
        <authorList>
            <person name="Hannum G.I."/>
            <person name="Koren S."/>
            <person name="Schroeder S.G."/>
            <person name="Chin S.C."/>
            <person name="Nonneman D.J."/>
            <person name="Becker S.A."/>
            <person name="Rosen B.D."/>
            <person name="Bickhart D.M."/>
            <person name="Putnam N.H."/>
            <person name="Green R.E."/>
            <person name="Tuggle C.K."/>
            <person name="Liu H."/>
            <person name="Rohrer G.A."/>
            <person name="Warr A."/>
            <person name="Hall R."/>
            <person name="Kim K."/>
            <person name="Hume D.A."/>
            <person name="Talbot R."/>
            <person name="Chow W."/>
            <person name="Howe K."/>
            <person name="Schwartz A.S."/>
            <person name="Watson M."/>
            <person name="Archibald A.L."/>
            <person name="Phillippy A.M."/>
            <person name="Smith T.P.L."/>
        </authorList>
    </citation>
    <scope>NUCLEOTIDE SEQUENCE [LARGE SCALE GENOMIC DNA]</scope>
</reference>
<sequence>MADVARREAPLCSEQFGSGTARGCRAAADGTLQWEAWGKRWWGFSGAFTAKPGERDGDGGVAPGTASPPLSRLLAVFLPQGFPDSVSPDYLPYQLWDSVQAFASSLSGSLATHAVLLGIGVGNAKASVSAATATWLVKDSTGMLGRIVFAWWMGSKMDCNAKQWRLFADILNDVAMFLEIVAPIFPLCFTVTVCISNLAKCIVGVAGGATRAALTMHQARRNNMADVSAKDGSQETLVGLAGLLVSLLMLPLVSDRPSLSLCCFFFLTALHIYANYRAVRALVIETLNEGRLWLVLKHFLQTQEVLGPTAANRMEPLWTGFWPSLFLSLGVPLHRLTSSVLELQQLVEGHREPYLLRWDQPRNQVQVVLSPMAGPETILRAATHGLLLGALRGDGPLPEELDKLRNRVWAGPEKESWVIVRDMHHVLDKLFPKFLKGLQDAGWRTEKHQLEVDEWRATWLPCPEKKVL</sequence>
<dbReference type="InterPro" id="IPR006968">
    <property type="entry name" value="RUS_fam"/>
</dbReference>
<comment type="subcellular location">
    <subcellularLocation>
        <location evidence="1">Membrane</location>
    </subcellularLocation>
</comment>
<evidence type="ECO:0000256" key="5">
    <source>
        <dbReference type="ARBA" id="ARBA00023136"/>
    </source>
</evidence>
<evidence type="ECO:0008006" key="10">
    <source>
        <dbReference type="Google" id="ProtNLM"/>
    </source>
</evidence>
<feature type="domain" description="Root UVB sensitive protein C-terminal" evidence="7">
    <location>
        <begin position="304"/>
        <end position="459"/>
    </location>
</feature>
<evidence type="ECO:0000313" key="8">
    <source>
        <dbReference type="Ensembl" id="ENSSSCP00070009795.1"/>
    </source>
</evidence>
<dbReference type="PANTHER" id="PTHR12770:SF31">
    <property type="entry name" value="RUS FAMILY MEMBER 1"/>
    <property type="match status" value="1"/>
</dbReference>
<dbReference type="Ensembl" id="ENSSSCT00070011885.1">
    <property type="protein sequence ID" value="ENSSSCP00070009795.1"/>
    <property type="gene ID" value="ENSSSCG00070006202.1"/>
</dbReference>
<evidence type="ECO:0000256" key="4">
    <source>
        <dbReference type="ARBA" id="ARBA00022989"/>
    </source>
</evidence>
<accession>A0A4X1T4U2</accession>
<evidence type="ECO:0000256" key="3">
    <source>
        <dbReference type="ARBA" id="ARBA00022692"/>
    </source>
</evidence>
<keyword evidence="3" id="KW-0812">Transmembrane</keyword>
<dbReference type="InterPro" id="IPR054549">
    <property type="entry name" value="UVB_sens_RUS_dom"/>
</dbReference>
<evidence type="ECO:0000313" key="9">
    <source>
        <dbReference type="Proteomes" id="UP000314985"/>
    </source>
</evidence>
<keyword evidence="5" id="KW-0472">Membrane</keyword>
<dbReference type="PANTHER" id="PTHR12770">
    <property type="entry name" value="RUS1 FAMILY PROTEIN C16ORF58"/>
    <property type="match status" value="1"/>
</dbReference>
<keyword evidence="4" id="KW-1133">Transmembrane helix</keyword>
<dbReference type="Proteomes" id="UP000694728">
    <property type="component" value="Unplaced"/>
</dbReference>
<reference evidence="8" key="2">
    <citation type="submission" date="2025-05" db="UniProtKB">
        <authorList>
            <consortium name="Ensembl"/>
        </authorList>
    </citation>
    <scope>IDENTIFICATION</scope>
</reference>
<dbReference type="Pfam" id="PF04884">
    <property type="entry name" value="UVB_sens_prot"/>
    <property type="match status" value="1"/>
</dbReference>
<dbReference type="AlphaFoldDB" id="A0A4X1T4U2"/>
<evidence type="ECO:0000259" key="6">
    <source>
        <dbReference type="Pfam" id="PF04884"/>
    </source>
</evidence>
<dbReference type="Ensembl" id="ENSSSCT00045051344.1">
    <property type="protein sequence ID" value="ENSSSCP00045035697.1"/>
    <property type="gene ID" value="ENSSSCG00045029902.1"/>
</dbReference>
<name>A0A4X1T4U2_PIG</name>
<evidence type="ECO:0000256" key="2">
    <source>
        <dbReference type="ARBA" id="ARBA00007558"/>
    </source>
</evidence>